<dbReference type="Proteomes" id="UP001244341">
    <property type="component" value="Chromosome 1b"/>
</dbReference>
<dbReference type="Gene3D" id="3.40.50.10810">
    <property type="entry name" value="Tandem AAA-ATPase domain"/>
    <property type="match status" value="1"/>
</dbReference>
<keyword evidence="3" id="KW-0347">Helicase</keyword>
<name>A0ABY8TKY3_TETOB</name>
<evidence type="ECO:0000256" key="1">
    <source>
        <dbReference type="ARBA" id="ARBA00022741"/>
    </source>
</evidence>
<dbReference type="SMART" id="SM00490">
    <property type="entry name" value="HELICc"/>
    <property type="match status" value="1"/>
</dbReference>
<dbReference type="InterPro" id="IPR049730">
    <property type="entry name" value="SNF2/RAD54-like_C"/>
</dbReference>
<dbReference type="Pfam" id="PF00271">
    <property type="entry name" value="Helicase_C"/>
    <property type="match status" value="1"/>
</dbReference>
<evidence type="ECO:0000256" key="3">
    <source>
        <dbReference type="ARBA" id="ARBA00022806"/>
    </source>
</evidence>
<dbReference type="PROSITE" id="PS51192">
    <property type="entry name" value="HELICASE_ATP_BIND_1"/>
    <property type="match status" value="1"/>
</dbReference>
<feature type="region of interest" description="Disordered" evidence="5">
    <location>
        <begin position="418"/>
        <end position="444"/>
    </location>
</feature>
<keyword evidence="1" id="KW-0547">Nucleotide-binding</keyword>
<evidence type="ECO:0000256" key="4">
    <source>
        <dbReference type="ARBA" id="ARBA00022840"/>
    </source>
</evidence>
<keyword evidence="4" id="KW-0067">ATP-binding</keyword>
<dbReference type="InterPro" id="IPR038718">
    <property type="entry name" value="SNF2-like_sf"/>
</dbReference>
<feature type="domain" description="Helicase C-terminal" evidence="7">
    <location>
        <begin position="444"/>
        <end position="587"/>
    </location>
</feature>
<dbReference type="SUPFAM" id="SSF52540">
    <property type="entry name" value="P-loop containing nucleoside triphosphate hydrolases"/>
    <property type="match status" value="2"/>
</dbReference>
<feature type="domain" description="Helicase ATP-binding" evidence="6">
    <location>
        <begin position="103"/>
        <end position="270"/>
    </location>
</feature>
<dbReference type="InterPro" id="IPR000330">
    <property type="entry name" value="SNF2_N"/>
</dbReference>
<dbReference type="Pfam" id="PF00176">
    <property type="entry name" value="SNF2-rel_dom"/>
    <property type="match status" value="1"/>
</dbReference>
<evidence type="ECO:0000259" key="7">
    <source>
        <dbReference type="PROSITE" id="PS51194"/>
    </source>
</evidence>
<dbReference type="SMART" id="SM00487">
    <property type="entry name" value="DEXDc"/>
    <property type="match status" value="1"/>
</dbReference>
<feature type="compositionally biased region" description="Gly residues" evidence="5">
    <location>
        <begin position="586"/>
        <end position="597"/>
    </location>
</feature>
<dbReference type="Gene3D" id="3.40.50.300">
    <property type="entry name" value="P-loop containing nucleotide triphosphate hydrolases"/>
    <property type="match status" value="1"/>
</dbReference>
<evidence type="ECO:0000259" key="6">
    <source>
        <dbReference type="PROSITE" id="PS51192"/>
    </source>
</evidence>
<accession>A0ABY8TKY3</accession>
<dbReference type="InterPro" id="IPR027417">
    <property type="entry name" value="P-loop_NTPase"/>
</dbReference>
<reference evidence="8 9" key="1">
    <citation type="submission" date="2023-05" db="EMBL/GenBank/DDBJ databases">
        <title>A 100% complete, gapless, phased diploid assembly of the Scenedesmus obliquus UTEX 3031 genome.</title>
        <authorList>
            <person name="Biondi T.C."/>
            <person name="Hanschen E.R."/>
            <person name="Kwon T."/>
            <person name="Eng W."/>
            <person name="Kruse C.P.S."/>
            <person name="Koehler S.I."/>
            <person name="Kunde Y."/>
            <person name="Gleasner C.D."/>
            <person name="You Mak K.T."/>
            <person name="Polle J."/>
            <person name="Hovde B.T."/>
            <person name="Starkenburg S.R."/>
        </authorList>
    </citation>
    <scope>NUCLEOTIDE SEQUENCE [LARGE SCALE GENOMIC DNA]</scope>
    <source>
        <strain evidence="8 9">DOE0152z</strain>
    </source>
</reference>
<keyword evidence="2" id="KW-0378">Hydrolase</keyword>
<gene>
    <name evidence="8" type="ORF">OEZ85_008376</name>
</gene>
<dbReference type="PROSITE" id="PS51194">
    <property type="entry name" value="HELICASE_CTER"/>
    <property type="match status" value="1"/>
</dbReference>
<keyword evidence="9" id="KW-1185">Reference proteome</keyword>
<organism evidence="8 9">
    <name type="scientific">Tetradesmus obliquus</name>
    <name type="common">Green alga</name>
    <name type="synonym">Acutodesmus obliquus</name>
    <dbReference type="NCBI Taxonomy" id="3088"/>
    <lineage>
        <taxon>Eukaryota</taxon>
        <taxon>Viridiplantae</taxon>
        <taxon>Chlorophyta</taxon>
        <taxon>core chlorophytes</taxon>
        <taxon>Chlorophyceae</taxon>
        <taxon>CS clade</taxon>
        <taxon>Sphaeropleales</taxon>
        <taxon>Scenedesmaceae</taxon>
        <taxon>Tetradesmus</taxon>
    </lineage>
</organism>
<sequence length="610" mass="64247">MKLLPIRDTDRHWSKEAKLWLVLASARQQVAAHLAAAGFVLQQEGQGPGDAAAATGPDLLALEASEARLLPLLGQEEAEETALAANLEPQWSALLPHQREGVLAGLRRAGRLLLADEMGLGKTAQAILLACCYPEDWPLLLVVPASLRGVWGAELGAWLPPAHTPHPGHIQTARSGEELRSMLEAGLPATRKQVLLLTYDLAKQLPPNIAARFSTVICDESHHLKNKDAQRTQAVTSLVRGARRAVLLTGTPLLSRPIEAWSQVDMLRENLLGKFEEFGAKYCTPEGEQASSPAAGSGRGYGSGGGRSFPVAPFQGCNRARLGELHRLLLANVMVRRTKAQVGLGLPSKTRLRVAVGVDAPGQQRLACIRAGMQRLAEAGGADSAEGKRLVNEYRQATGEAKVAAVVELIKELPGLKQAAAPDADEQQQGGNGDAGSSAAAAAGTNSTSSGVGKIVVFAYHQQVLNALQAQLCETQGLGFIRIDGSTPPQQRQQLVDRFQTDPSVRLALLSIKAAGAGLTLTAADRVVFAELHWNPSDHAQCEDRIHRSTAQAGACITLSQQAAAAGAASERQHGQDAVQRSEAAAGGGAGAGGGSQGSAEQPAKRQRQQ</sequence>
<dbReference type="InterPro" id="IPR001650">
    <property type="entry name" value="Helicase_C-like"/>
</dbReference>
<evidence type="ECO:0000313" key="8">
    <source>
        <dbReference type="EMBL" id="WIA08961.1"/>
    </source>
</evidence>
<dbReference type="InterPro" id="IPR014001">
    <property type="entry name" value="Helicase_ATP-bd"/>
</dbReference>
<proteinExistence type="predicted"/>
<evidence type="ECO:0000313" key="9">
    <source>
        <dbReference type="Proteomes" id="UP001244341"/>
    </source>
</evidence>
<feature type="region of interest" description="Disordered" evidence="5">
    <location>
        <begin position="567"/>
        <end position="610"/>
    </location>
</feature>
<dbReference type="PANTHER" id="PTHR45766:SF3">
    <property type="entry name" value="DNA ANNEALING HELICASE AND ENDONUCLEASE ZRANB3"/>
    <property type="match status" value="1"/>
</dbReference>
<protein>
    <submittedName>
        <fullName evidence="8">Uncharacterized protein</fullName>
    </submittedName>
</protein>
<feature type="compositionally biased region" description="Low complexity" evidence="5">
    <location>
        <begin position="435"/>
        <end position="444"/>
    </location>
</feature>
<dbReference type="EMBL" id="CP126208">
    <property type="protein sequence ID" value="WIA08961.1"/>
    <property type="molecule type" value="Genomic_DNA"/>
</dbReference>
<dbReference type="CDD" id="cd18793">
    <property type="entry name" value="SF2_C_SNF"/>
    <property type="match status" value="1"/>
</dbReference>
<dbReference type="PANTHER" id="PTHR45766">
    <property type="entry name" value="DNA ANNEALING HELICASE AND ENDONUCLEASE ZRANB3 FAMILY MEMBER"/>
    <property type="match status" value="1"/>
</dbReference>
<evidence type="ECO:0000256" key="2">
    <source>
        <dbReference type="ARBA" id="ARBA00022801"/>
    </source>
</evidence>
<evidence type="ECO:0000256" key="5">
    <source>
        <dbReference type="SAM" id="MobiDB-lite"/>
    </source>
</evidence>